<name>A0A931DZ41_9CORY</name>
<dbReference type="RefSeq" id="WP_196823920.1">
    <property type="nucleotide sequence ID" value="NZ_CP046980.1"/>
</dbReference>
<reference evidence="1" key="1">
    <citation type="submission" date="2020-11" db="EMBL/GenBank/DDBJ databases">
        <title>Sequencing the genomes of 1000 actinobacteria strains.</title>
        <authorList>
            <person name="Klenk H.-P."/>
        </authorList>
    </citation>
    <scope>NUCLEOTIDE SEQUENCE</scope>
    <source>
        <strain evidence="1">DSM 45632</strain>
    </source>
</reference>
<dbReference type="Proteomes" id="UP000658613">
    <property type="component" value="Unassembled WGS sequence"/>
</dbReference>
<comment type="caution">
    <text evidence="1">The sequence shown here is derived from an EMBL/GenBank/DDBJ whole genome shotgun (WGS) entry which is preliminary data.</text>
</comment>
<proteinExistence type="predicted"/>
<dbReference type="AlphaFoldDB" id="A0A931DZ41"/>
<dbReference type="EMBL" id="JADOUE010000001">
    <property type="protein sequence ID" value="MBG6121343.1"/>
    <property type="molecule type" value="Genomic_DNA"/>
</dbReference>
<protein>
    <submittedName>
        <fullName evidence="1">Uncharacterized protein</fullName>
    </submittedName>
</protein>
<evidence type="ECO:0000313" key="1">
    <source>
        <dbReference type="EMBL" id="MBG6121343.1"/>
    </source>
</evidence>
<accession>A0A931DZ41</accession>
<keyword evidence="2" id="KW-1185">Reference proteome</keyword>
<evidence type="ECO:0000313" key="2">
    <source>
        <dbReference type="Proteomes" id="UP000658613"/>
    </source>
</evidence>
<organism evidence="1 2">
    <name type="scientific">Corynebacterium aquatimens</name>
    <dbReference type="NCBI Taxonomy" id="1190508"/>
    <lineage>
        <taxon>Bacteria</taxon>
        <taxon>Bacillati</taxon>
        <taxon>Actinomycetota</taxon>
        <taxon>Actinomycetes</taxon>
        <taxon>Mycobacteriales</taxon>
        <taxon>Corynebacteriaceae</taxon>
        <taxon>Corynebacterium</taxon>
    </lineage>
</organism>
<gene>
    <name evidence="1" type="ORF">IW254_000312</name>
</gene>
<sequence>MKHFNVVPGTTAGMLREEYTVDRKTNPTFLLLIDTSQNLKALYELATLHAHGKLDVDCDATYGHVPDDSLDYYAVTHDGTRDGFWHAITRLAEHLLRDAGEPCEASGAEPGMREFNRMVTSYGLPPVRMLTPPDEAGDGASAM</sequence>